<dbReference type="Pfam" id="PF01535">
    <property type="entry name" value="PPR"/>
    <property type="match status" value="5"/>
</dbReference>
<gene>
    <name evidence="3" type="ORF">Syun_030365</name>
</gene>
<dbReference type="GO" id="GO:0009451">
    <property type="term" value="P:RNA modification"/>
    <property type="evidence" value="ECO:0007669"/>
    <property type="project" value="InterPro"/>
</dbReference>
<feature type="repeat" description="PPR" evidence="2">
    <location>
        <begin position="367"/>
        <end position="401"/>
    </location>
</feature>
<dbReference type="Pfam" id="PF13041">
    <property type="entry name" value="PPR_2"/>
    <property type="match status" value="1"/>
</dbReference>
<dbReference type="InterPro" id="IPR046848">
    <property type="entry name" value="E_motif"/>
</dbReference>
<dbReference type="InterPro" id="IPR002885">
    <property type="entry name" value="PPR_rpt"/>
</dbReference>
<name>A0AAP0E7F6_9MAGN</name>
<dbReference type="FunFam" id="1.25.40.10:FF:000090">
    <property type="entry name" value="Pentatricopeptide repeat-containing protein, chloroplastic"/>
    <property type="match status" value="1"/>
</dbReference>
<dbReference type="FunFam" id="1.25.40.10:FF:000344">
    <property type="entry name" value="Pentatricopeptide repeat-containing protein"/>
    <property type="match status" value="1"/>
</dbReference>
<feature type="repeat" description="PPR" evidence="2">
    <location>
        <begin position="603"/>
        <end position="637"/>
    </location>
</feature>
<protein>
    <recommendedName>
        <fullName evidence="5">Pentatricopeptide repeat-containing protein</fullName>
    </recommendedName>
</protein>
<evidence type="ECO:0000313" key="3">
    <source>
        <dbReference type="EMBL" id="KAK9087971.1"/>
    </source>
</evidence>
<dbReference type="Proteomes" id="UP001420932">
    <property type="component" value="Unassembled WGS sequence"/>
</dbReference>
<dbReference type="InterPro" id="IPR011990">
    <property type="entry name" value="TPR-like_helical_dom_sf"/>
</dbReference>
<dbReference type="EMBL" id="JBBNAF010000013">
    <property type="protein sequence ID" value="KAK9087971.1"/>
    <property type="molecule type" value="Genomic_DNA"/>
</dbReference>
<proteinExistence type="predicted"/>
<evidence type="ECO:0008006" key="5">
    <source>
        <dbReference type="Google" id="ProtNLM"/>
    </source>
</evidence>
<dbReference type="PROSITE" id="PS51375">
    <property type="entry name" value="PPR"/>
    <property type="match status" value="6"/>
</dbReference>
<feature type="repeat" description="PPR" evidence="2">
    <location>
        <begin position="704"/>
        <end position="738"/>
    </location>
</feature>
<dbReference type="Gene3D" id="1.25.40.10">
    <property type="entry name" value="Tetratricopeptide repeat domain"/>
    <property type="match status" value="5"/>
</dbReference>
<evidence type="ECO:0000256" key="2">
    <source>
        <dbReference type="PROSITE-ProRule" id="PRU00708"/>
    </source>
</evidence>
<keyword evidence="1" id="KW-0677">Repeat</keyword>
<dbReference type="PANTHER" id="PTHR47926:SF427">
    <property type="entry name" value="TETRATRICOPEPTIDE-LIKE HELICAL DOMAIN SUPERFAMILY"/>
    <property type="match status" value="1"/>
</dbReference>
<dbReference type="InterPro" id="IPR046960">
    <property type="entry name" value="PPR_At4g14850-like_plant"/>
</dbReference>
<dbReference type="AlphaFoldDB" id="A0AAP0E7F6"/>
<dbReference type="NCBIfam" id="TIGR00756">
    <property type="entry name" value="PPR"/>
    <property type="match status" value="5"/>
</dbReference>
<evidence type="ECO:0000256" key="1">
    <source>
        <dbReference type="ARBA" id="ARBA00022737"/>
    </source>
</evidence>
<reference evidence="3 4" key="1">
    <citation type="submission" date="2024-01" db="EMBL/GenBank/DDBJ databases">
        <title>Genome assemblies of Stephania.</title>
        <authorList>
            <person name="Yang L."/>
        </authorList>
    </citation>
    <scope>NUCLEOTIDE SEQUENCE [LARGE SCALE GENOMIC DNA]</scope>
    <source>
        <strain evidence="3">YNDBR</strain>
        <tissue evidence="3">Leaf</tissue>
    </source>
</reference>
<evidence type="ECO:0000313" key="4">
    <source>
        <dbReference type="Proteomes" id="UP001420932"/>
    </source>
</evidence>
<feature type="repeat" description="PPR" evidence="2">
    <location>
        <begin position="467"/>
        <end position="502"/>
    </location>
</feature>
<keyword evidence="4" id="KW-1185">Reference proteome</keyword>
<dbReference type="Pfam" id="PF20431">
    <property type="entry name" value="E_motif"/>
    <property type="match status" value="1"/>
</dbReference>
<dbReference type="FunFam" id="1.25.40.10:FF:000361">
    <property type="entry name" value="Pentatricopeptide repeat-containing protein chloroplastic"/>
    <property type="match status" value="1"/>
</dbReference>
<comment type="caution">
    <text evidence="3">The sequence shown here is derived from an EMBL/GenBank/DDBJ whole genome shotgun (WGS) entry which is preliminary data.</text>
</comment>
<dbReference type="GO" id="GO:0003723">
    <property type="term" value="F:RNA binding"/>
    <property type="evidence" value="ECO:0007669"/>
    <property type="project" value="InterPro"/>
</dbReference>
<dbReference type="PANTHER" id="PTHR47926">
    <property type="entry name" value="PENTATRICOPEPTIDE REPEAT-CONTAINING PROTEIN"/>
    <property type="match status" value="1"/>
</dbReference>
<accession>A0AAP0E7F6</accession>
<sequence>MMQLGSHKLLLPLQQVKRTHALTLVLGALHHFKHSYPSLTVLAHAALFGNSLFSTSHLLNCHPAFLWNSLIRAYSLADSHFDALTIYNQMLHVGTTAPDRHTFPFVLWTCTALPAIEKGMEVHATVFKLGFHGDVFVSNTLISLYSSMHLEEACHVFNEMPAPDIVSWNSIMAALLLGDYPSRVLDWFFELKMTAGLKPNSVTVISVLPCCAKLRDEESTREIHGYVVKAGLDSHLNVCTALVDAYAKCGNCEASKLVFDRMVDKTVVSWNAVVTGFAHAGHLPDALLMFRSMVAEEAVPDSITLSSVLSVLVEMKYFLLGREIHAYGTRRGIDSIAYVANCLIDLYAKSGCPRESSSVFYLMDTRSIVAWNSLIANFAMNGLELEAIRLLSAMQVDGECPDSITFTNVLPAIARMGILHRGKEIHAMSIRKGFYFNLFVSNALIDMYAKCHCLTLARNVFDSLPKDEVSYNVLIMRYSYQTEHCLESLDLFSQMRRVGLKHDAVSLMGVLSACANLAMMKQGKEIHGQVVRANQSHIFLLNSLLAFYAKCARLDIAIKIFNRMPERDVAAWNTMIHGYGMQGDLEAAIGLFEAMRLDGIDYDSVSYLAVLSACSHGGWVERGVKYFDEMISRGIRPTNTHYACIVDLLGRAGRMEEAAQLIRQLPIEADENVWGAMLGACKVNGNAELGRWAAEHLFELKPEHCGSYVLLSNIYAEAGNWEDASRVRESMESRGVRKEPGYSRLESSNTIISAMHQKDCSIVL</sequence>
<feature type="repeat" description="PPR" evidence="2">
    <location>
        <begin position="266"/>
        <end position="300"/>
    </location>
</feature>
<feature type="repeat" description="PPR" evidence="2">
    <location>
        <begin position="568"/>
        <end position="602"/>
    </location>
</feature>
<organism evidence="3 4">
    <name type="scientific">Stephania yunnanensis</name>
    <dbReference type="NCBI Taxonomy" id="152371"/>
    <lineage>
        <taxon>Eukaryota</taxon>
        <taxon>Viridiplantae</taxon>
        <taxon>Streptophyta</taxon>
        <taxon>Embryophyta</taxon>
        <taxon>Tracheophyta</taxon>
        <taxon>Spermatophyta</taxon>
        <taxon>Magnoliopsida</taxon>
        <taxon>Ranunculales</taxon>
        <taxon>Menispermaceae</taxon>
        <taxon>Menispermoideae</taxon>
        <taxon>Cissampelideae</taxon>
        <taxon>Stephania</taxon>
    </lineage>
</organism>